<dbReference type="RefSeq" id="WP_074705020.1">
    <property type="nucleotide sequence ID" value="NZ_FNOP01000004.1"/>
</dbReference>
<dbReference type="Pfam" id="PF05673">
    <property type="entry name" value="DUF815"/>
    <property type="match status" value="1"/>
</dbReference>
<dbReference type="InterPro" id="IPR027417">
    <property type="entry name" value="P-loop_NTPase"/>
</dbReference>
<gene>
    <name evidence="1" type="ORF">SAMN05216495_1045</name>
</gene>
<organism evidence="1 2">
    <name type="scientific">Acidaminococcus fermentans</name>
    <dbReference type="NCBI Taxonomy" id="905"/>
    <lineage>
        <taxon>Bacteria</taxon>
        <taxon>Bacillati</taxon>
        <taxon>Bacillota</taxon>
        <taxon>Negativicutes</taxon>
        <taxon>Acidaminococcales</taxon>
        <taxon>Acidaminococcaceae</taxon>
        <taxon>Acidaminococcus</taxon>
    </lineage>
</organism>
<evidence type="ECO:0000313" key="2">
    <source>
        <dbReference type="Proteomes" id="UP000182379"/>
    </source>
</evidence>
<proteinExistence type="predicted"/>
<evidence type="ECO:0008006" key="3">
    <source>
        <dbReference type="Google" id="ProtNLM"/>
    </source>
</evidence>
<dbReference type="EMBL" id="FNOP01000004">
    <property type="protein sequence ID" value="SDW66249.1"/>
    <property type="molecule type" value="Genomic_DNA"/>
</dbReference>
<sequence length="417" mass="47540">MTQALQTADFRIFATLSVLRDLRRDPVIRNLEKAQAHPEQEKHLARAREAVLAAAEELGLAGNLWQGYFFHLLAEGENLAAQVVETRGEAGSGIQAALTRDLEKLRPFWELTGRDVFQDGFYDHYESGHPVRDSLEAQLARQLKETEEAAGKARLLLHHYQRYGRGKMARYEAFCLDAKGRFQGIADFPHYAWDDILGYEDQKEKLLANTRQFMAGRGCNNVLSTGSRGTGKSTSIKALIPLFSAQGLRLVQIKRDQLQLLAEAMERAGKIRSHRFLFFFDDLSFDENEKEYKYLKSAIDGGAAPQPDNVMLCATSNRRHLLKETWADRSDELEAEVYREDATNESISLSDRFGLILHFGAPTQQEYLAIIDHELRKEGIQLSPEELRVEGVRWEMEHSGRNGRIAKQFVQWYLGNH</sequence>
<accession>A0A1H2VEF0</accession>
<dbReference type="Proteomes" id="UP000182379">
    <property type="component" value="Unassembled WGS sequence"/>
</dbReference>
<dbReference type="InterPro" id="IPR008533">
    <property type="entry name" value="DUF815"/>
</dbReference>
<evidence type="ECO:0000313" key="1">
    <source>
        <dbReference type="EMBL" id="SDW66249.1"/>
    </source>
</evidence>
<dbReference type="PANTHER" id="PTHR42935">
    <property type="entry name" value="SLR0930 PROTEIN"/>
    <property type="match status" value="1"/>
</dbReference>
<dbReference type="SUPFAM" id="SSF52540">
    <property type="entry name" value="P-loop containing nucleoside triphosphate hydrolases"/>
    <property type="match status" value="1"/>
</dbReference>
<dbReference type="Gene3D" id="3.40.50.300">
    <property type="entry name" value="P-loop containing nucleotide triphosphate hydrolases"/>
    <property type="match status" value="1"/>
</dbReference>
<name>A0A1H2VEF0_ACIFE</name>
<protein>
    <recommendedName>
        <fullName evidence="3">ATP-binding protein</fullName>
    </recommendedName>
</protein>
<dbReference type="PANTHER" id="PTHR42935:SF1">
    <property type="entry name" value="SLR0930 PROTEIN"/>
    <property type="match status" value="1"/>
</dbReference>
<dbReference type="AlphaFoldDB" id="A0A1H2VEF0"/>
<reference evidence="1 2" key="1">
    <citation type="submission" date="2016-10" db="EMBL/GenBank/DDBJ databases">
        <authorList>
            <person name="Varghese N."/>
            <person name="Submissions S."/>
        </authorList>
    </citation>
    <scope>NUCLEOTIDE SEQUENCE [LARGE SCALE GENOMIC DNA]</scope>
    <source>
        <strain evidence="1 2">WCC6</strain>
    </source>
</reference>
<comment type="caution">
    <text evidence="1">The sequence shown here is derived from an EMBL/GenBank/DDBJ whole genome shotgun (WGS) entry which is preliminary data.</text>
</comment>